<evidence type="ECO:0000313" key="2">
    <source>
        <dbReference type="Proteomes" id="UP001519460"/>
    </source>
</evidence>
<dbReference type="EMBL" id="JACVVK020000041">
    <property type="protein sequence ID" value="KAK7499809.1"/>
    <property type="molecule type" value="Genomic_DNA"/>
</dbReference>
<dbReference type="Proteomes" id="UP001519460">
    <property type="component" value="Unassembled WGS sequence"/>
</dbReference>
<sequence length="71" mass="7404">MSVTDATSSSYDGRLTTHCSAAGDEQVFPVVSRAARAHSSKSSSLAVFDRLRGSSHLLSTTNGPPAQNRAP</sequence>
<accession>A0ABD0LLD6</accession>
<name>A0ABD0LLD6_9CAEN</name>
<comment type="caution">
    <text evidence="1">The sequence shown here is derived from an EMBL/GenBank/DDBJ whole genome shotgun (WGS) entry which is preliminary data.</text>
</comment>
<evidence type="ECO:0000313" key="1">
    <source>
        <dbReference type="EMBL" id="KAK7499809.1"/>
    </source>
</evidence>
<keyword evidence="2" id="KW-1185">Reference proteome</keyword>
<proteinExistence type="predicted"/>
<protein>
    <submittedName>
        <fullName evidence="1">Uncharacterized protein</fullName>
    </submittedName>
</protein>
<organism evidence="1 2">
    <name type="scientific">Batillaria attramentaria</name>
    <dbReference type="NCBI Taxonomy" id="370345"/>
    <lineage>
        <taxon>Eukaryota</taxon>
        <taxon>Metazoa</taxon>
        <taxon>Spiralia</taxon>
        <taxon>Lophotrochozoa</taxon>
        <taxon>Mollusca</taxon>
        <taxon>Gastropoda</taxon>
        <taxon>Caenogastropoda</taxon>
        <taxon>Sorbeoconcha</taxon>
        <taxon>Cerithioidea</taxon>
        <taxon>Batillariidae</taxon>
        <taxon>Batillaria</taxon>
    </lineage>
</organism>
<gene>
    <name evidence="1" type="ORF">BaRGS_00008900</name>
</gene>
<reference evidence="1 2" key="1">
    <citation type="journal article" date="2023" name="Sci. Data">
        <title>Genome assembly of the Korean intertidal mud-creeper Batillaria attramentaria.</title>
        <authorList>
            <person name="Patra A.K."/>
            <person name="Ho P.T."/>
            <person name="Jun S."/>
            <person name="Lee S.J."/>
            <person name="Kim Y."/>
            <person name="Won Y.J."/>
        </authorList>
    </citation>
    <scope>NUCLEOTIDE SEQUENCE [LARGE SCALE GENOMIC DNA]</scope>
    <source>
        <strain evidence="1">Wonlab-2016</strain>
    </source>
</reference>
<dbReference type="AlphaFoldDB" id="A0ABD0LLD6"/>